<evidence type="ECO:0000313" key="2">
    <source>
        <dbReference type="Proteomes" id="UP000030744"/>
    </source>
</evidence>
<dbReference type="VEuPathDB" id="ToxoDB:EMH_0022170"/>
<accession>U6K9Z4</accession>
<dbReference type="OrthoDB" id="346600at2759"/>
<keyword evidence="2" id="KW-1185">Reference proteome</keyword>
<dbReference type="EMBL" id="HG687169">
    <property type="protein sequence ID" value="CDJ34784.1"/>
    <property type="molecule type" value="Genomic_DNA"/>
</dbReference>
<reference evidence="1" key="1">
    <citation type="submission" date="2013-10" db="EMBL/GenBank/DDBJ databases">
        <title>Genomic analysis of the causative agents of coccidiosis in chickens.</title>
        <authorList>
            <person name="Reid A.J."/>
            <person name="Blake D."/>
            <person name="Billington K."/>
            <person name="Browne H."/>
            <person name="Dunn M."/>
            <person name="Hung S."/>
            <person name="Kawahara F."/>
            <person name="Miranda-Saavedra D."/>
            <person name="Mourier T."/>
            <person name="Nagra H."/>
            <person name="Otto T.D."/>
            <person name="Rawlings N."/>
            <person name="Sanchez A."/>
            <person name="Sanders M."/>
            <person name="Subramaniam C."/>
            <person name="Tay Y."/>
            <person name="Dear P."/>
            <person name="Doerig C."/>
            <person name="Gruber A."/>
            <person name="Parkinson J."/>
            <person name="Shirley M."/>
            <person name="Wan K.L."/>
            <person name="Berriman M."/>
            <person name="Tomley F."/>
            <person name="Pain A."/>
        </authorList>
    </citation>
    <scope>NUCLEOTIDE SEQUENCE [LARGE SCALE GENOMIC DNA]</scope>
    <source>
        <strain evidence="1">Houghton</strain>
    </source>
</reference>
<dbReference type="GeneID" id="25377099"/>
<protein>
    <submittedName>
        <fullName evidence="1">Uncharacterized protein</fullName>
    </submittedName>
</protein>
<dbReference type="AlphaFoldDB" id="U6K9Z4"/>
<evidence type="ECO:0000313" key="1">
    <source>
        <dbReference type="EMBL" id="CDJ34784.1"/>
    </source>
</evidence>
<dbReference type="Proteomes" id="UP000030744">
    <property type="component" value="Unassembled WGS sequence"/>
</dbReference>
<gene>
    <name evidence="1" type="ORF">EMH_0022170</name>
</gene>
<organism evidence="1 2">
    <name type="scientific">Eimeria mitis</name>
    <dbReference type="NCBI Taxonomy" id="44415"/>
    <lineage>
        <taxon>Eukaryota</taxon>
        <taxon>Sar</taxon>
        <taxon>Alveolata</taxon>
        <taxon>Apicomplexa</taxon>
        <taxon>Conoidasida</taxon>
        <taxon>Coccidia</taxon>
        <taxon>Eucoccidiorida</taxon>
        <taxon>Eimeriorina</taxon>
        <taxon>Eimeriidae</taxon>
        <taxon>Eimeria</taxon>
    </lineage>
</organism>
<name>U6K9Z4_9EIME</name>
<dbReference type="RefSeq" id="XP_013357347.1">
    <property type="nucleotide sequence ID" value="XM_013501893.1"/>
</dbReference>
<proteinExistence type="predicted"/>
<reference evidence="1" key="2">
    <citation type="submission" date="2013-10" db="EMBL/GenBank/DDBJ databases">
        <authorList>
            <person name="Aslett M."/>
        </authorList>
    </citation>
    <scope>NUCLEOTIDE SEQUENCE [LARGE SCALE GENOMIC DNA]</scope>
    <source>
        <strain evidence="1">Houghton</strain>
    </source>
</reference>
<sequence length="409" mass="44883">MVFQPLRFVWVSVAPSIEQRLSGVGSMHKGKRIPQKYSDGWEPTAKKIGKPAYFGSVETAAEDQSSAVQRLRETAQQPAATSTGFRLVEFSAVPTNFSHQQGLAPSLVDLQGAQHVQLAAPAVVQPSPTIARQASSSLSAASTTPTFETFRYPKEASVHQSVGVAAGQSGSLAPQGHSPHRSTEVSTRLVKLRTLLVPGASNSSSSKHPFVRAPMLMPDVRIEDVEDRIPESLISKDSSVFLLKAVRSLCLKPALDLREANELVRAAISLARRALASMTTPVDKVKPSVAAEALGRRFLVFDAFHRVLKLTGDIKDDLRGLWQALVTKVPTTYARPLRGIYNEDHVFYHTLSRQLSAALELYKNGSSPSEDEILDLKRKLFCTDFSPRGFLRQSWDVWRLDDINFTGTP</sequence>